<protein>
    <submittedName>
        <fullName evidence="2">Uncharacterized protein LOC114343142</fullName>
    </submittedName>
</protein>
<dbReference type="RefSeq" id="XP_028149752.1">
    <property type="nucleotide sequence ID" value="XM_028293951.1"/>
</dbReference>
<organism evidence="2">
    <name type="scientific">Diabrotica virgifera virgifera</name>
    <name type="common">western corn rootworm</name>
    <dbReference type="NCBI Taxonomy" id="50390"/>
    <lineage>
        <taxon>Eukaryota</taxon>
        <taxon>Metazoa</taxon>
        <taxon>Ecdysozoa</taxon>
        <taxon>Arthropoda</taxon>
        <taxon>Hexapoda</taxon>
        <taxon>Insecta</taxon>
        <taxon>Pterygota</taxon>
        <taxon>Neoptera</taxon>
        <taxon>Endopterygota</taxon>
        <taxon>Coleoptera</taxon>
        <taxon>Polyphaga</taxon>
        <taxon>Cucujiformia</taxon>
        <taxon>Chrysomeloidea</taxon>
        <taxon>Chrysomelidae</taxon>
        <taxon>Galerucinae</taxon>
        <taxon>Diabroticina</taxon>
        <taxon>Diabroticites</taxon>
        <taxon>Diabrotica</taxon>
    </lineage>
</organism>
<dbReference type="InterPro" id="IPR013087">
    <property type="entry name" value="Znf_C2H2_type"/>
</dbReference>
<dbReference type="AlphaFoldDB" id="A0A6P7GUS7"/>
<sequence length="511" mass="57328">MKDFIANNCRLCKKVFCCKTCRENHETEVHKVFPHCDICIFGQTRISSMSQVVLEHIKAAHWPLNCLVCKILFESINDLFQHTRCPLVNNSQKSPYTPHNSGISEKACTPYIPGKLDYGNKVNILTNLATSTPMQRDQANIALGRIQEVIITPVDCSVEKNGDTVEHNSLSLKRKVTFSDTPITESLSKKLKNSSAFEGRVICTQFFTAVGLSGGSAYFSATENQSGIMEESTKDEKSALVLHEQKEKEEKEKPSVKQANIIIHKEEKVVWISTTEVCSSFEEESSLDFHISNNQFFTPMVPKKKINIVAPSSMVKNKEMNVRLEGPVQISSTPNNSIIPIKSAPTMRDIFHNRPSTSKGGSENWNSADVHSNDKFGFTESKEDDISLDNSMPARLWSSVTNLVKNVLHGLSTTLADSTSSTPGSLKRFISDQDLDQMPNAKRYKVTDVRCRNTIRDMTPINKYMQSYRLQRSRELKIKIANSMTIKTFADKATQTDESIFTDGQTSVEDT</sequence>
<dbReference type="PROSITE" id="PS00028">
    <property type="entry name" value="ZINC_FINGER_C2H2_1"/>
    <property type="match status" value="1"/>
</dbReference>
<feature type="domain" description="C2H2-type" evidence="1">
    <location>
        <begin position="9"/>
        <end position="30"/>
    </location>
</feature>
<accession>A0A6P7GUS7</accession>
<name>A0A6P7GUS7_DIAVI</name>
<dbReference type="InParanoid" id="A0A6P7GUS7"/>
<evidence type="ECO:0000313" key="2">
    <source>
        <dbReference type="RefSeq" id="XP_028149752.1"/>
    </source>
</evidence>
<evidence type="ECO:0000259" key="1">
    <source>
        <dbReference type="PROSITE" id="PS00028"/>
    </source>
</evidence>
<gene>
    <name evidence="2" type="primary">LOC114343142</name>
</gene>
<proteinExistence type="predicted"/>
<reference evidence="2" key="1">
    <citation type="submission" date="2025-08" db="UniProtKB">
        <authorList>
            <consortium name="RefSeq"/>
        </authorList>
    </citation>
    <scope>IDENTIFICATION</scope>
    <source>
        <tissue evidence="2">Whole insect</tissue>
    </source>
</reference>